<dbReference type="SUPFAM" id="SSF82282">
    <property type="entry name" value="Homocysteine S-methyltransferase"/>
    <property type="match status" value="1"/>
</dbReference>
<name>A0A7S3G2U6_9EUKA</name>
<evidence type="ECO:0000313" key="7">
    <source>
        <dbReference type="EMBL" id="CAE0245933.1"/>
    </source>
</evidence>
<gene>
    <name evidence="7" type="ORF">PBIL07802_LOCUS8116</name>
    <name evidence="8" type="ORF">PBIL07802_LOCUS8118</name>
</gene>
<evidence type="ECO:0000259" key="6">
    <source>
        <dbReference type="PROSITE" id="PS50970"/>
    </source>
</evidence>
<dbReference type="GO" id="GO:0008270">
    <property type="term" value="F:zinc ion binding"/>
    <property type="evidence" value="ECO:0007669"/>
    <property type="project" value="InterPro"/>
</dbReference>
<sequence>MSSLNAHPRLPRWLTQLQQYSGEGQVATLPLISDGGLATLLERQGHDLSSSLWSARLLIEDPSAIVNAHLQFFEAGANIATTASYQASISGIQQLYPSYSRDDAAGVIRQSVCLAKTARDQYRSTHSCDDESPLLIAGSLGCYGAHLADGSEYSASYRDRVSVDELKSFHREKRRLLVEEGVDLLAYETIPCAKEVKAIAEIEVEEGGASHTPAWVSVACRSSTELNSGEDLLSSLSPLKHIPSIFGVGVNCSNPLIVADVVTAIRRELPEKVVVAYPNSGEEWVGSTGEEKGGSWKDDTRVKGFAGLAKGWWKSGAGVVGGCCRVYPEDISKLTFELRRQDE</sequence>
<dbReference type="InterPro" id="IPR036589">
    <property type="entry name" value="HCY_dom_sf"/>
</dbReference>
<evidence type="ECO:0000256" key="4">
    <source>
        <dbReference type="ARBA" id="ARBA00022833"/>
    </source>
</evidence>
<dbReference type="NCBIfam" id="NF007020">
    <property type="entry name" value="PRK09485.1"/>
    <property type="match status" value="1"/>
</dbReference>
<feature type="domain" description="Hcy-binding" evidence="6">
    <location>
        <begin position="19"/>
        <end position="338"/>
    </location>
</feature>
<evidence type="ECO:0000256" key="1">
    <source>
        <dbReference type="ARBA" id="ARBA00022603"/>
    </source>
</evidence>
<protein>
    <recommendedName>
        <fullName evidence="6">Hcy-binding domain-containing protein</fullName>
    </recommendedName>
</protein>
<dbReference type="EMBL" id="HBIB01012412">
    <property type="protein sequence ID" value="CAE0245935.1"/>
    <property type="molecule type" value="Transcribed_RNA"/>
</dbReference>
<comment type="cofactor">
    <cofactor evidence="5">
        <name>Zn(2+)</name>
        <dbReference type="ChEBI" id="CHEBI:29105"/>
    </cofactor>
</comment>
<dbReference type="GO" id="GO:0032259">
    <property type="term" value="P:methylation"/>
    <property type="evidence" value="ECO:0007669"/>
    <property type="project" value="UniProtKB-KW"/>
</dbReference>
<proteinExistence type="predicted"/>
<dbReference type="InterPro" id="IPR051486">
    <property type="entry name" value="Hcy_S-methyltransferase"/>
</dbReference>
<keyword evidence="2 5" id="KW-0808">Transferase</keyword>
<dbReference type="PANTHER" id="PTHR46015:SF1">
    <property type="entry name" value="HOMOCYSTEINE S-METHYLTRANSFERASE-LIKE ISOFORM 1"/>
    <property type="match status" value="1"/>
</dbReference>
<reference evidence="7" key="1">
    <citation type="submission" date="2021-01" db="EMBL/GenBank/DDBJ databases">
        <authorList>
            <person name="Corre E."/>
            <person name="Pelletier E."/>
            <person name="Niang G."/>
            <person name="Scheremetjew M."/>
            <person name="Finn R."/>
            <person name="Kale V."/>
            <person name="Holt S."/>
            <person name="Cochrane G."/>
            <person name="Meng A."/>
            <person name="Brown T."/>
            <person name="Cohen L."/>
        </authorList>
    </citation>
    <scope>NUCLEOTIDE SEQUENCE</scope>
    <source>
        <strain evidence="7">NIES-2562</strain>
    </source>
</reference>
<dbReference type="GO" id="GO:0033528">
    <property type="term" value="P:S-methylmethionine cycle"/>
    <property type="evidence" value="ECO:0007669"/>
    <property type="project" value="TreeGrafter"/>
</dbReference>
<keyword evidence="1 5" id="KW-0489">Methyltransferase</keyword>
<dbReference type="PROSITE" id="PS50970">
    <property type="entry name" value="HCY"/>
    <property type="match status" value="1"/>
</dbReference>
<feature type="binding site" evidence="5">
    <location>
        <position position="324"/>
    </location>
    <ligand>
        <name>Zn(2+)</name>
        <dbReference type="ChEBI" id="CHEBI:29105"/>
    </ligand>
</feature>
<evidence type="ECO:0000256" key="2">
    <source>
        <dbReference type="ARBA" id="ARBA00022679"/>
    </source>
</evidence>
<dbReference type="Gene3D" id="3.20.20.330">
    <property type="entry name" value="Homocysteine-binding-like domain"/>
    <property type="match status" value="1"/>
</dbReference>
<evidence type="ECO:0000256" key="5">
    <source>
        <dbReference type="PROSITE-ProRule" id="PRU00333"/>
    </source>
</evidence>
<keyword evidence="3 5" id="KW-0479">Metal-binding</keyword>
<keyword evidence="4 5" id="KW-0862">Zinc</keyword>
<accession>A0A7S3G2U6</accession>
<dbReference type="GO" id="GO:0008898">
    <property type="term" value="F:S-adenosylmethionine-homocysteine S-methyltransferase activity"/>
    <property type="evidence" value="ECO:0007669"/>
    <property type="project" value="TreeGrafter"/>
</dbReference>
<dbReference type="InterPro" id="IPR003726">
    <property type="entry name" value="HCY_dom"/>
</dbReference>
<dbReference type="PANTHER" id="PTHR46015">
    <property type="entry name" value="ZGC:172121"/>
    <property type="match status" value="1"/>
</dbReference>
<feature type="binding site" evidence="5">
    <location>
        <position position="252"/>
    </location>
    <ligand>
        <name>Zn(2+)</name>
        <dbReference type="ChEBI" id="CHEBI:29105"/>
    </ligand>
</feature>
<feature type="binding site" evidence="5">
    <location>
        <position position="323"/>
    </location>
    <ligand>
        <name>Zn(2+)</name>
        <dbReference type="ChEBI" id="CHEBI:29105"/>
    </ligand>
</feature>
<evidence type="ECO:0000313" key="8">
    <source>
        <dbReference type="EMBL" id="CAE0245935.1"/>
    </source>
</evidence>
<dbReference type="AlphaFoldDB" id="A0A7S3G2U6"/>
<dbReference type="EMBL" id="HBIB01012410">
    <property type="protein sequence ID" value="CAE0245933.1"/>
    <property type="molecule type" value="Transcribed_RNA"/>
</dbReference>
<evidence type="ECO:0000256" key="3">
    <source>
        <dbReference type="ARBA" id="ARBA00022723"/>
    </source>
</evidence>
<dbReference type="GO" id="GO:0009086">
    <property type="term" value="P:methionine biosynthetic process"/>
    <property type="evidence" value="ECO:0007669"/>
    <property type="project" value="InterPro"/>
</dbReference>
<dbReference type="Pfam" id="PF02574">
    <property type="entry name" value="S-methyl_trans"/>
    <property type="match status" value="1"/>
</dbReference>
<organism evidence="7">
    <name type="scientific">Palpitomonas bilix</name>
    <dbReference type="NCBI Taxonomy" id="652834"/>
    <lineage>
        <taxon>Eukaryota</taxon>
        <taxon>Eukaryota incertae sedis</taxon>
    </lineage>
</organism>